<evidence type="ECO:0000256" key="1">
    <source>
        <dbReference type="SAM" id="MobiDB-lite"/>
    </source>
</evidence>
<sequence length="136" mass="15697">MEPYPRETSSVYSASFDLDTLLEQITAQAEEHRRSGENDGPPQSCGVTRAGEHRTAIESSTVPESCEINRTLERQLIMQNTELRERLDSAREHFARLYNAMERAMEVSRELYDIHLKVAYEKNIQQKKARASGEYF</sequence>
<feature type="region of interest" description="Disordered" evidence="1">
    <location>
        <begin position="26"/>
        <end position="63"/>
    </location>
</feature>
<name>A0A2N6NEA9_BEABA</name>
<comment type="caution">
    <text evidence="2">The sequence shown here is derived from an EMBL/GenBank/DDBJ whole genome shotgun (WGS) entry which is preliminary data.</text>
</comment>
<protein>
    <submittedName>
        <fullName evidence="2">Uncharacterized protein</fullName>
    </submittedName>
</protein>
<gene>
    <name evidence="2" type="ORF">BM221_008975</name>
</gene>
<evidence type="ECO:0000313" key="3">
    <source>
        <dbReference type="Proteomes" id="UP000235728"/>
    </source>
</evidence>
<accession>A0A2N6NEA9</accession>
<dbReference type="EMBL" id="MRVG01000010">
    <property type="protein sequence ID" value="PMB65614.1"/>
    <property type="molecule type" value="Genomic_DNA"/>
</dbReference>
<proteinExistence type="predicted"/>
<reference evidence="2 3" key="1">
    <citation type="journal article" date="2016" name="Appl. Microbiol. Biotechnol.">
        <title>Characterization of T-DNA insertion mutants with decreased virulence in the entomopathogenic fungus Beauveria bassiana JEF-007.</title>
        <authorList>
            <person name="Kim S."/>
            <person name="Lee S.J."/>
            <person name="Nai Y.S."/>
            <person name="Yu J.S."/>
            <person name="Lee M.R."/>
            <person name="Yang Y.T."/>
            <person name="Kim J.S."/>
        </authorList>
    </citation>
    <scope>NUCLEOTIDE SEQUENCE [LARGE SCALE GENOMIC DNA]</scope>
    <source>
        <strain evidence="2 3">JEF-007</strain>
    </source>
</reference>
<dbReference type="Proteomes" id="UP000235728">
    <property type="component" value="Unassembled WGS sequence"/>
</dbReference>
<organism evidence="2 3">
    <name type="scientific">Beauveria bassiana</name>
    <name type="common">White muscardine disease fungus</name>
    <name type="synonym">Tritirachium shiotae</name>
    <dbReference type="NCBI Taxonomy" id="176275"/>
    <lineage>
        <taxon>Eukaryota</taxon>
        <taxon>Fungi</taxon>
        <taxon>Dikarya</taxon>
        <taxon>Ascomycota</taxon>
        <taxon>Pezizomycotina</taxon>
        <taxon>Sordariomycetes</taxon>
        <taxon>Hypocreomycetidae</taxon>
        <taxon>Hypocreales</taxon>
        <taxon>Cordycipitaceae</taxon>
        <taxon>Beauveria</taxon>
    </lineage>
</organism>
<evidence type="ECO:0000313" key="2">
    <source>
        <dbReference type="EMBL" id="PMB65614.1"/>
    </source>
</evidence>
<dbReference type="AlphaFoldDB" id="A0A2N6NEA9"/>